<dbReference type="EMBL" id="LFYT02000005">
    <property type="protein sequence ID" value="PVE43666.1"/>
    <property type="molecule type" value="Genomic_DNA"/>
</dbReference>
<protein>
    <submittedName>
        <fullName evidence="2">Uncharacterized protein</fullName>
    </submittedName>
</protein>
<dbReference type="AlphaFoldDB" id="A0A2T7UG40"/>
<reference evidence="2" key="1">
    <citation type="submission" date="2017-04" db="EMBL/GenBank/DDBJ databases">
        <title>Unexpected and diverse lifestyles within the genus Limnohabitans.</title>
        <authorList>
            <person name="Kasalicky V."/>
            <person name="Mehrshad M."/>
            <person name="Andrei S.-A."/>
            <person name="Salcher M."/>
            <person name="Kratochvilova H."/>
            <person name="Simek K."/>
            <person name="Ghai R."/>
        </authorList>
    </citation>
    <scope>NUCLEOTIDE SEQUENCE [LARGE SCALE GENOMIC DNA]</scope>
    <source>
        <strain evidence="2">II-D5</strain>
    </source>
</reference>
<keyword evidence="1" id="KW-0472">Membrane</keyword>
<name>A0A2T7UG40_9BURK</name>
<keyword evidence="1" id="KW-0812">Transmembrane</keyword>
<evidence type="ECO:0000313" key="2">
    <source>
        <dbReference type="EMBL" id="PVE43666.1"/>
    </source>
</evidence>
<gene>
    <name evidence="2" type="ORF">H663_006665</name>
</gene>
<dbReference type="RefSeq" id="WP_053168802.1">
    <property type="nucleotide sequence ID" value="NZ_LFYT02000005.1"/>
</dbReference>
<sequence>MFDHTYRSLTSPSGPQSGLFLRVVMIFVVGLCWIAGVAQAQDSLPSTFENKVPQFNWVLTDNPVGMCAQARKDGTHTVADACSYWVQQERRCTLVTKPDKTSHHVLGMLFTACQKGLRV</sequence>
<evidence type="ECO:0000256" key="1">
    <source>
        <dbReference type="SAM" id="Phobius"/>
    </source>
</evidence>
<keyword evidence="3" id="KW-1185">Reference proteome</keyword>
<dbReference type="Proteomes" id="UP000037507">
    <property type="component" value="Unassembled WGS sequence"/>
</dbReference>
<feature type="transmembrane region" description="Helical" evidence="1">
    <location>
        <begin position="20"/>
        <end position="38"/>
    </location>
</feature>
<dbReference type="STRING" id="1293045.H663_00605"/>
<comment type="caution">
    <text evidence="2">The sequence shown here is derived from an EMBL/GenBank/DDBJ whole genome shotgun (WGS) entry which is preliminary data.</text>
</comment>
<dbReference type="OrthoDB" id="9847178at2"/>
<accession>A0A2T7UG40</accession>
<organism evidence="2 3">
    <name type="scientific">Limnohabitans planktonicus II-D5</name>
    <dbReference type="NCBI Taxonomy" id="1293045"/>
    <lineage>
        <taxon>Bacteria</taxon>
        <taxon>Pseudomonadati</taxon>
        <taxon>Pseudomonadota</taxon>
        <taxon>Betaproteobacteria</taxon>
        <taxon>Burkholderiales</taxon>
        <taxon>Comamonadaceae</taxon>
        <taxon>Limnohabitans</taxon>
    </lineage>
</organism>
<evidence type="ECO:0000313" key="3">
    <source>
        <dbReference type="Proteomes" id="UP000037507"/>
    </source>
</evidence>
<proteinExistence type="predicted"/>
<keyword evidence="1" id="KW-1133">Transmembrane helix</keyword>